<name>A0ABD3HXF1_9MARC</name>
<gene>
    <name evidence="2" type="ORF">R1sor_009288</name>
</gene>
<comment type="caution">
    <text evidence="2">The sequence shown here is derived from an EMBL/GenBank/DDBJ whole genome shotgun (WGS) entry which is preliminary data.</text>
</comment>
<reference evidence="2 3" key="1">
    <citation type="submission" date="2024-09" db="EMBL/GenBank/DDBJ databases">
        <title>Chromosome-scale assembly of Riccia sorocarpa.</title>
        <authorList>
            <person name="Paukszto L."/>
        </authorList>
    </citation>
    <scope>NUCLEOTIDE SEQUENCE [LARGE SCALE GENOMIC DNA]</scope>
    <source>
        <strain evidence="2">LP-2024</strain>
        <tissue evidence="2">Aerial parts of the thallus</tissue>
    </source>
</reference>
<evidence type="ECO:0000313" key="2">
    <source>
        <dbReference type="EMBL" id="KAL3695212.1"/>
    </source>
</evidence>
<feature type="compositionally biased region" description="Polar residues" evidence="1">
    <location>
        <begin position="300"/>
        <end position="320"/>
    </location>
</feature>
<proteinExistence type="predicted"/>
<dbReference type="Proteomes" id="UP001633002">
    <property type="component" value="Unassembled WGS sequence"/>
</dbReference>
<protein>
    <recommendedName>
        <fullName evidence="4">Reverse transcriptase domain-containing protein</fullName>
    </recommendedName>
</protein>
<dbReference type="AlphaFoldDB" id="A0ABD3HXF1"/>
<evidence type="ECO:0000313" key="3">
    <source>
        <dbReference type="Proteomes" id="UP001633002"/>
    </source>
</evidence>
<dbReference type="EMBL" id="JBJQOH010000002">
    <property type="protein sequence ID" value="KAL3695212.1"/>
    <property type="molecule type" value="Genomic_DNA"/>
</dbReference>
<evidence type="ECO:0008006" key="4">
    <source>
        <dbReference type="Google" id="ProtNLM"/>
    </source>
</evidence>
<feature type="region of interest" description="Disordered" evidence="1">
    <location>
        <begin position="280"/>
        <end position="326"/>
    </location>
</feature>
<accession>A0ABD3HXF1</accession>
<evidence type="ECO:0000256" key="1">
    <source>
        <dbReference type="SAM" id="MobiDB-lite"/>
    </source>
</evidence>
<sequence>MDMLNTARNDGRIHGLHINGGEDLLHQLFADDTDIFLQMDKDVFQHTMDTLAEFEKASGARLNLQKTTVIPLFDGPVPDWLSQTDCQIATTEDRFRYLGILTGVDVLDQEITEDIRTKGGYFVNEKARTWGLGDGICARCTLERETLTHALWTCPKIRERTAWVSWILFHENERSVSNFGAETFLSVVDRALLLHKDNQAPLLLLLTTLRTKWTERNLCQFEGKLNFRGVNPVLNEINEEIQASRLTTEVSPRRQDQMRRATQTVEYWKTETIRWLAEAATRTRSRDKDSPSYFGASYTRGDQPNQSRQTLMRQTPNGVTTRHHTS</sequence>
<organism evidence="2 3">
    <name type="scientific">Riccia sorocarpa</name>
    <dbReference type="NCBI Taxonomy" id="122646"/>
    <lineage>
        <taxon>Eukaryota</taxon>
        <taxon>Viridiplantae</taxon>
        <taxon>Streptophyta</taxon>
        <taxon>Embryophyta</taxon>
        <taxon>Marchantiophyta</taxon>
        <taxon>Marchantiopsida</taxon>
        <taxon>Marchantiidae</taxon>
        <taxon>Marchantiales</taxon>
        <taxon>Ricciaceae</taxon>
        <taxon>Riccia</taxon>
    </lineage>
</organism>
<keyword evidence="3" id="KW-1185">Reference proteome</keyword>